<name>A0A0S7XPY1_UNCSA</name>
<proteinExistence type="predicted"/>
<dbReference type="AlphaFoldDB" id="A0A0S7XPY1"/>
<protein>
    <recommendedName>
        <fullName evidence="4">Ribosomal subunit interface protein</fullName>
    </recommendedName>
</protein>
<dbReference type="Gene3D" id="3.30.160.100">
    <property type="entry name" value="Ribosome hibernation promotion factor-like"/>
    <property type="match status" value="1"/>
</dbReference>
<feature type="compositionally biased region" description="Basic residues" evidence="1">
    <location>
        <begin position="60"/>
        <end position="71"/>
    </location>
</feature>
<evidence type="ECO:0000313" key="2">
    <source>
        <dbReference type="EMBL" id="KPJ64105.1"/>
    </source>
</evidence>
<dbReference type="Proteomes" id="UP000051861">
    <property type="component" value="Unassembled WGS sequence"/>
</dbReference>
<accession>A0A0S7XPY1</accession>
<dbReference type="InterPro" id="IPR036567">
    <property type="entry name" value="RHF-like"/>
</dbReference>
<evidence type="ECO:0000256" key="1">
    <source>
        <dbReference type="SAM" id="MobiDB-lite"/>
    </source>
</evidence>
<feature type="region of interest" description="Disordered" evidence="1">
    <location>
        <begin position="52"/>
        <end position="92"/>
    </location>
</feature>
<feature type="compositionally biased region" description="Acidic residues" evidence="1">
    <location>
        <begin position="81"/>
        <end position="92"/>
    </location>
</feature>
<gene>
    <name evidence="2" type="ORF">AMJ44_13395</name>
</gene>
<evidence type="ECO:0008006" key="4">
    <source>
        <dbReference type="Google" id="ProtNLM"/>
    </source>
</evidence>
<reference evidence="2 3" key="1">
    <citation type="journal article" date="2015" name="Microbiome">
        <title>Genomic resolution of linkages in carbon, nitrogen, and sulfur cycling among widespread estuary sediment bacteria.</title>
        <authorList>
            <person name="Baker B.J."/>
            <person name="Lazar C.S."/>
            <person name="Teske A.P."/>
            <person name="Dick G.J."/>
        </authorList>
    </citation>
    <scope>NUCLEOTIDE SEQUENCE [LARGE SCALE GENOMIC DNA]</scope>
    <source>
        <strain evidence="2">DG_54_3</strain>
    </source>
</reference>
<evidence type="ECO:0000313" key="3">
    <source>
        <dbReference type="Proteomes" id="UP000051861"/>
    </source>
</evidence>
<comment type="caution">
    <text evidence="2">The sequence shown here is derived from an EMBL/GenBank/DDBJ whole genome shotgun (WGS) entry which is preliminary data.</text>
</comment>
<dbReference type="EMBL" id="LIZX01000199">
    <property type="protein sequence ID" value="KPJ64105.1"/>
    <property type="molecule type" value="Genomic_DNA"/>
</dbReference>
<dbReference type="SUPFAM" id="SSF69754">
    <property type="entry name" value="Ribosome binding protein Y (YfiA homologue)"/>
    <property type="match status" value="1"/>
</dbReference>
<sequence length="92" mass="10862">MQIRTTARHFDLTDDLKNFAEKNIEKLEKYFNHIIDSHLILDMEKSRMTAELKQRLQDKKAKKVQKASPLKRKAEVSSESGELEEDESDWVE</sequence>
<dbReference type="InterPro" id="IPR003489">
    <property type="entry name" value="RHF/RaiA"/>
</dbReference>
<organism evidence="2 3">
    <name type="scientific">candidate division WOR-1 bacterium DG_54_3</name>
    <dbReference type="NCBI Taxonomy" id="1703775"/>
    <lineage>
        <taxon>Bacteria</taxon>
        <taxon>Bacillati</taxon>
        <taxon>Saganbacteria</taxon>
    </lineage>
</organism>
<dbReference type="Pfam" id="PF02482">
    <property type="entry name" value="Ribosomal_S30AE"/>
    <property type="match status" value="1"/>
</dbReference>